<keyword evidence="6" id="KW-1133">Transmembrane helix</keyword>
<dbReference type="PANTHER" id="PTHR28188">
    <property type="entry name" value="MITOCHONDRIAL IMPORT RECEPTOR SUBUNIT TOM5"/>
    <property type="match status" value="1"/>
</dbReference>
<evidence type="ECO:0000256" key="9">
    <source>
        <dbReference type="ARBA" id="ARBA00025716"/>
    </source>
</evidence>
<evidence type="ECO:0000313" key="11">
    <source>
        <dbReference type="Proteomes" id="UP000241462"/>
    </source>
</evidence>
<keyword evidence="2" id="KW-0813">Transport</keyword>
<evidence type="ECO:0000256" key="6">
    <source>
        <dbReference type="ARBA" id="ARBA00022989"/>
    </source>
</evidence>
<dbReference type="GO" id="GO:0008320">
    <property type="term" value="F:protein transmembrane transporter activity"/>
    <property type="evidence" value="ECO:0007669"/>
    <property type="project" value="TreeGrafter"/>
</dbReference>
<dbReference type="Pfam" id="PF10642">
    <property type="entry name" value="Tom5"/>
    <property type="match status" value="1"/>
</dbReference>
<protein>
    <submittedName>
        <fullName evidence="10">Mitochondrial import receptor subunit OR translocase-domain-containing protein</fullName>
    </submittedName>
</protein>
<evidence type="ECO:0000256" key="2">
    <source>
        <dbReference type="ARBA" id="ARBA00022448"/>
    </source>
</evidence>
<dbReference type="PANTHER" id="PTHR28188:SF1">
    <property type="entry name" value="MITOCHONDRIAL IMPORT RECEPTOR SUBUNIT TOM5"/>
    <property type="match status" value="1"/>
</dbReference>
<dbReference type="GO" id="GO:0006626">
    <property type="term" value="P:protein targeting to mitochondrion"/>
    <property type="evidence" value="ECO:0007669"/>
    <property type="project" value="TreeGrafter"/>
</dbReference>
<evidence type="ECO:0000256" key="7">
    <source>
        <dbReference type="ARBA" id="ARBA00023128"/>
    </source>
</evidence>
<dbReference type="EMBL" id="KZ678740">
    <property type="protein sequence ID" value="PSR75835.1"/>
    <property type="molecule type" value="Genomic_DNA"/>
</dbReference>
<accession>A0A2T2ZT81</accession>
<comment type="subcellular location">
    <subcellularLocation>
        <location evidence="1">Mitochondrion outer membrane</location>
        <topology evidence="1">Single-pass membrane protein</topology>
    </subcellularLocation>
</comment>
<dbReference type="InParanoid" id="A0A2T2ZT81"/>
<dbReference type="GO" id="GO:0005742">
    <property type="term" value="C:mitochondrial outer membrane translocase complex"/>
    <property type="evidence" value="ECO:0007669"/>
    <property type="project" value="TreeGrafter"/>
</dbReference>
<comment type="similarity">
    <text evidence="9">Belongs to the Tom5 family.</text>
</comment>
<keyword evidence="4" id="KW-1000">Mitochondrion outer membrane</keyword>
<dbReference type="Proteomes" id="UP000241462">
    <property type="component" value="Unassembled WGS sequence"/>
</dbReference>
<proteinExistence type="inferred from homology"/>
<sequence>MYPAARCPTCQVLCFYCTQSTTTTTITTTCRQLPKSALSKPAPILSRTPSKQPLNMFGGFQMPQVSPEELRAAEAQANYTVQQGVAAAVALYLSPFFIDAVSKIF</sequence>
<evidence type="ECO:0000256" key="1">
    <source>
        <dbReference type="ARBA" id="ARBA00004572"/>
    </source>
</evidence>
<name>A0A2T2ZT81_9PEZI</name>
<evidence type="ECO:0000256" key="3">
    <source>
        <dbReference type="ARBA" id="ARBA00022692"/>
    </source>
</evidence>
<evidence type="ECO:0000256" key="8">
    <source>
        <dbReference type="ARBA" id="ARBA00023136"/>
    </source>
</evidence>
<evidence type="ECO:0000256" key="4">
    <source>
        <dbReference type="ARBA" id="ARBA00022787"/>
    </source>
</evidence>
<keyword evidence="5" id="KW-0653">Protein transport</keyword>
<organism evidence="10 11">
    <name type="scientific">Coniella lustricola</name>
    <dbReference type="NCBI Taxonomy" id="2025994"/>
    <lineage>
        <taxon>Eukaryota</taxon>
        <taxon>Fungi</taxon>
        <taxon>Dikarya</taxon>
        <taxon>Ascomycota</taxon>
        <taxon>Pezizomycotina</taxon>
        <taxon>Sordariomycetes</taxon>
        <taxon>Sordariomycetidae</taxon>
        <taxon>Diaporthales</taxon>
        <taxon>Schizoparmaceae</taxon>
        <taxon>Coniella</taxon>
    </lineage>
</organism>
<evidence type="ECO:0000256" key="5">
    <source>
        <dbReference type="ARBA" id="ARBA00022927"/>
    </source>
</evidence>
<keyword evidence="3" id="KW-0812">Transmembrane</keyword>
<dbReference type="InterPro" id="IPR019603">
    <property type="entry name" value="Tom5"/>
</dbReference>
<gene>
    <name evidence="10" type="ORF">BD289DRAFT_496131</name>
</gene>
<dbReference type="OrthoDB" id="4150500at2759"/>
<keyword evidence="11" id="KW-1185">Reference proteome</keyword>
<keyword evidence="8" id="KW-0472">Membrane</keyword>
<dbReference type="AlphaFoldDB" id="A0A2T2ZT81"/>
<keyword evidence="10" id="KW-0675">Receptor</keyword>
<evidence type="ECO:0000313" key="10">
    <source>
        <dbReference type="EMBL" id="PSR75835.1"/>
    </source>
</evidence>
<reference evidence="10 11" key="1">
    <citation type="journal article" date="2018" name="Mycol. Prog.">
        <title>Coniella lustricola, a new species from submerged detritus.</title>
        <authorList>
            <person name="Raudabaugh D.B."/>
            <person name="Iturriaga T."/>
            <person name="Carver A."/>
            <person name="Mondo S."/>
            <person name="Pangilinan J."/>
            <person name="Lipzen A."/>
            <person name="He G."/>
            <person name="Amirebrahimi M."/>
            <person name="Grigoriev I.V."/>
            <person name="Miller A.N."/>
        </authorList>
    </citation>
    <scope>NUCLEOTIDE SEQUENCE [LARGE SCALE GENOMIC DNA]</scope>
    <source>
        <strain evidence="10 11">B22-T-1</strain>
    </source>
</reference>
<keyword evidence="7" id="KW-0496">Mitochondrion</keyword>